<dbReference type="EMBL" id="FUYR01000003">
    <property type="protein sequence ID" value="SKB83966.1"/>
    <property type="molecule type" value="Genomic_DNA"/>
</dbReference>
<evidence type="ECO:0000313" key="7">
    <source>
        <dbReference type="EMBL" id="SKB83966.1"/>
    </source>
</evidence>
<keyword evidence="4 5" id="KW-0472">Membrane</keyword>
<keyword evidence="2 5" id="KW-0812">Transmembrane</keyword>
<evidence type="ECO:0000259" key="6">
    <source>
        <dbReference type="PROSITE" id="PS50850"/>
    </source>
</evidence>
<evidence type="ECO:0000256" key="1">
    <source>
        <dbReference type="ARBA" id="ARBA00004141"/>
    </source>
</evidence>
<gene>
    <name evidence="7" type="ORF">SAMN05661099_3059</name>
</gene>
<feature type="transmembrane region" description="Helical" evidence="5">
    <location>
        <begin position="299"/>
        <end position="320"/>
    </location>
</feature>
<evidence type="ECO:0000256" key="2">
    <source>
        <dbReference type="ARBA" id="ARBA00022692"/>
    </source>
</evidence>
<dbReference type="SUPFAM" id="SSF103473">
    <property type="entry name" value="MFS general substrate transporter"/>
    <property type="match status" value="1"/>
</dbReference>
<feature type="transmembrane region" description="Helical" evidence="5">
    <location>
        <begin position="167"/>
        <end position="188"/>
    </location>
</feature>
<feature type="transmembrane region" description="Helical" evidence="5">
    <location>
        <begin position="79"/>
        <end position="97"/>
    </location>
</feature>
<feature type="transmembrane region" description="Helical" evidence="5">
    <location>
        <begin position="208"/>
        <end position="230"/>
    </location>
</feature>
<dbReference type="GO" id="GO:0016020">
    <property type="term" value="C:membrane"/>
    <property type="evidence" value="ECO:0007669"/>
    <property type="project" value="UniProtKB-SubCell"/>
</dbReference>
<dbReference type="Gene3D" id="1.20.1250.20">
    <property type="entry name" value="MFS general substrate transporter like domains"/>
    <property type="match status" value="2"/>
</dbReference>
<dbReference type="InterPro" id="IPR036259">
    <property type="entry name" value="MFS_trans_sf"/>
</dbReference>
<keyword evidence="3 5" id="KW-1133">Transmembrane helix</keyword>
<dbReference type="OrthoDB" id="9809599at2"/>
<feature type="transmembrane region" description="Helical" evidence="5">
    <location>
        <begin position="332"/>
        <end position="355"/>
    </location>
</feature>
<proteinExistence type="predicted"/>
<dbReference type="CDD" id="cd17393">
    <property type="entry name" value="MFS_MosC_like"/>
    <property type="match status" value="1"/>
</dbReference>
<comment type="subcellular location">
    <subcellularLocation>
        <location evidence="1">Membrane</location>
        <topology evidence="1">Multi-pass membrane protein</topology>
    </subcellularLocation>
</comment>
<dbReference type="PANTHER" id="PTHR23514:SF13">
    <property type="entry name" value="INNER MEMBRANE PROTEIN YBJJ"/>
    <property type="match status" value="1"/>
</dbReference>
<dbReference type="PANTHER" id="PTHR23514">
    <property type="entry name" value="BYPASS OF STOP CODON PROTEIN 6"/>
    <property type="match status" value="1"/>
</dbReference>
<reference evidence="8" key="1">
    <citation type="submission" date="2017-02" db="EMBL/GenBank/DDBJ databases">
        <authorList>
            <person name="Varghese N."/>
            <person name="Submissions S."/>
        </authorList>
    </citation>
    <scope>NUCLEOTIDE SEQUENCE [LARGE SCALE GENOMIC DNA]</scope>
    <source>
        <strain evidence="8">DSM 22385</strain>
    </source>
</reference>
<evidence type="ECO:0000313" key="8">
    <source>
        <dbReference type="Proteomes" id="UP000189981"/>
    </source>
</evidence>
<protein>
    <submittedName>
        <fullName evidence="7">Fucose permease</fullName>
    </submittedName>
</protein>
<name>A0A1T5EJ75_9SPHI</name>
<feature type="transmembrane region" description="Helical" evidence="5">
    <location>
        <begin position="361"/>
        <end position="379"/>
    </location>
</feature>
<dbReference type="PROSITE" id="PS50850">
    <property type="entry name" value="MFS"/>
    <property type="match status" value="1"/>
</dbReference>
<feature type="domain" description="Major facilitator superfamily (MFS) profile" evidence="6">
    <location>
        <begin position="13"/>
        <end position="385"/>
    </location>
</feature>
<keyword evidence="8" id="KW-1185">Reference proteome</keyword>
<evidence type="ECO:0000256" key="3">
    <source>
        <dbReference type="ARBA" id="ARBA00022989"/>
    </source>
</evidence>
<evidence type="ECO:0000256" key="5">
    <source>
        <dbReference type="SAM" id="Phobius"/>
    </source>
</evidence>
<dbReference type="Proteomes" id="UP000189981">
    <property type="component" value="Unassembled WGS sequence"/>
</dbReference>
<dbReference type="GO" id="GO:0022857">
    <property type="term" value="F:transmembrane transporter activity"/>
    <property type="evidence" value="ECO:0007669"/>
    <property type="project" value="InterPro"/>
</dbReference>
<dbReference type="InterPro" id="IPR020846">
    <property type="entry name" value="MFS_dom"/>
</dbReference>
<evidence type="ECO:0000256" key="4">
    <source>
        <dbReference type="ARBA" id="ARBA00023136"/>
    </source>
</evidence>
<organism evidence="7 8">
    <name type="scientific">Daejeonella lutea</name>
    <dbReference type="NCBI Taxonomy" id="572036"/>
    <lineage>
        <taxon>Bacteria</taxon>
        <taxon>Pseudomonadati</taxon>
        <taxon>Bacteroidota</taxon>
        <taxon>Sphingobacteriia</taxon>
        <taxon>Sphingobacteriales</taxon>
        <taxon>Sphingobacteriaceae</taxon>
        <taxon>Daejeonella</taxon>
    </lineage>
</organism>
<feature type="transmembrane region" description="Helical" evidence="5">
    <location>
        <begin position="103"/>
        <end position="121"/>
    </location>
</feature>
<accession>A0A1T5EJ75</accession>
<dbReference type="InterPro" id="IPR051788">
    <property type="entry name" value="MFS_Transporter"/>
</dbReference>
<feature type="transmembrane region" description="Helical" evidence="5">
    <location>
        <begin position="50"/>
        <end position="72"/>
    </location>
</feature>
<dbReference type="STRING" id="572036.SAMN05661099_3059"/>
<dbReference type="AlphaFoldDB" id="A0A1T5EJ75"/>
<feature type="transmembrane region" description="Helical" evidence="5">
    <location>
        <begin position="242"/>
        <end position="262"/>
    </location>
</feature>
<feature type="transmembrane region" description="Helical" evidence="5">
    <location>
        <begin position="274"/>
        <end position="293"/>
    </location>
</feature>
<dbReference type="RefSeq" id="WP_079703560.1">
    <property type="nucleotide sequence ID" value="NZ_FUYR01000003.1"/>
</dbReference>
<feature type="transmembrane region" description="Helical" evidence="5">
    <location>
        <begin position="142"/>
        <end position="161"/>
    </location>
</feature>
<dbReference type="InterPro" id="IPR011701">
    <property type="entry name" value="MFS"/>
</dbReference>
<sequence length="388" mass="41488">MSVISVPLNRRKSRLAVSAVFFAYGLTFASWASRIPTIQQELNISDSGLGLVLFALPAGLFLCLPFSGWLINHFGSKRIVVISGIVYTLLLLVIGIAQNLFQLVSVLLAFGFFSNLLNIAVNTQAAGVEASYDRPVMASFHGMWSLAGFAGAAIGTLMMGFEISPGYHFVLIFALMVLIMTLNSGNLLTVDAGQTSDGLKFVMPDRSLLKLGVIAFCSLICEGTMFDWSGVYFLKIVKAEPAWVGAGYTAYMIAMASGRFIADWLTHKIGVQRVLQLSGFLTVTGLLISVFFPQELPSIIGFLIVGLGVSSVVPLAYSAASKSKTMPASQALSTVTTIGFLGLLVGPPIVGLIAGETDLRIAFIFLVLMGIMVFVLSSFGKFRDSANS</sequence>
<dbReference type="Pfam" id="PF07690">
    <property type="entry name" value="MFS_1"/>
    <property type="match status" value="1"/>
</dbReference>